<sequence length="193" mass="21480">MYHPVRSNQQQVAHSRFAKTVTQLLACTCDQSVSHVVGDTVSPCSQQDPGQFDVQADMNRPRVSYWRSAWQQYRGSCPHAIPTGRCTRGRRARYSHKLAAAASTPPRLRPIFIATGNDWAACYWSTLVIEALPLQPSTSGSPREYSHNRSLRPVNAIRQGKAKSQNASKGKKRSTERLRALIGPLGRDVRLVA</sequence>
<evidence type="ECO:0000313" key="3">
    <source>
        <dbReference type="Proteomes" id="UP000240493"/>
    </source>
</evidence>
<dbReference type="Proteomes" id="UP000240493">
    <property type="component" value="Unassembled WGS sequence"/>
</dbReference>
<reference evidence="2 3" key="1">
    <citation type="submission" date="2016-07" db="EMBL/GenBank/DDBJ databases">
        <title>Multiple horizontal gene transfer events from other fungi enriched the ability of initially mycotrophic Trichoderma (Ascomycota) to feed on dead plant biomass.</title>
        <authorList>
            <consortium name="DOE Joint Genome Institute"/>
            <person name="Aerts A."/>
            <person name="Atanasova L."/>
            <person name="Chenthamara K."/>
            <person name="Zhang J."/>
            <person name="Grujic M."/>
            <person name="Henrissat B."/>
            <person name="Kuo A."/>
            <person name="Salamov A."/>
            <person name="Lipzen A."/>
            <person name="Labutti K."/>
            <person name="Barry K."/>
            <person name="Miao Y."/>
            <person name="Rahimi M.J."/>
            <person name="Shen Q."/>
            <person name="Grigoriev I.V."/>
            <person name="Kubicek C.P."/>
            <person name="Druzhinina I.S."/>
        </authorList>
    </citation>
    <scope>NUCLEOTIDE SEQUENCE [LARGE SCALE GENOMIC DNA]</scope>
    <source>
        <strain evidence="2 3">CBS 433.97</strain>
    </source>
</reference>
<dbReference type="EMBL" id="KZ679263">
    <property type="protein sequence ID" value="PTB39984.1"/>
    <property type="molecule type" value="Genomic_DNA"/>
</dbReference>
<accession>A0A2T3Z5B3</accession>
<proteinExistence type="predicted"/>
<name>A0A2T3Z5B3_TRIA4</name>
<feature type="region of interest" description="Disordered" evidence="1">
    <location>
        <begin position="136"/>
        <end position="178"/>
    </location>
</feature>
<gene>
    <name evidence="2" type="ORF">M441DRAFT_459088</name>
</gene>
<keyword evidence="3" id="KW-1185">Reference proteome</keyword>
<evidence type="ECO:0000313" key="2">
    <source>
        <dbReference type="EMBL" id="PTB39984.1"/>
    </source>
</evidence>
<evidence type="ECO:0000256" key="1">
    <source>
        <dbReference type="SAM" id="MobiDB-lite"/>
    </source>
</evidence>
<evidence type="ECO:0008006" key="4">
    <source>
        <dbReference type="Google" id="ProtNLM"/>
    </source>
</evidence>
<organism evidence="2 3">
    <name type="scientific">Trichoderma asperellum (strain ATCC 204424 / CBS 433.97 / NBRC 101777)</name>
    <dbReference type="NCBI Taxonomy" id="1042311"/>
    <lineage>
        <taxon>Eukaryota</taxon>
        <taxon>Fungi</taxon>
        <taxon>Dikarya</taxon>
        <taxon>Ascomycota</taxon>
        <taxon>Pezizomycotina</taxon>
        <taxon>Sordariomycetes</taxon>
        <taxon>Hypocreomycetidae</taxon>
        <taxon>Hypocreales</taxon>
        <taxon>Hypocreaceae</taxon>
        <taxon>Trichoderma</taxon>
    </lineage>
</organism>
<dbReference type="AlphaFoldDB" id="A0A2T3Z5B3"/>
<protein>
    <recommendedName>
        <fullName evidence="4">C3H1-type domain-containing protein</fullName>
    </recommendedName>
</protein>